<evidence type="ECO:0000313" key="3">
    <source>
        <dbReference type="EMBL" id="ROW04755.1"/>
    </source>
</evidence>
<dbReference type="STRING" id="356882.A0A423WNG3"/>
<dbReference type="Proteomes" id="UP000283895">
    <property type="component" value="Unassembled WGS sequence"/>
</dbReference>
<feature type="domain" description="Glycoside hydrolase 131 catalytic N-terminal" evidence="2">
    <location>
        <begin position="24"/>
        <end position="255"/>
    </location>
</feature>
<evidence type="ECO:0000259" key="2">
    <source>
        <dbReference type="Pfam" id="PF18271"/>
    </source>
</evidence>
<name>A0A423WNG3_9PEZI</name>
<keyword evidence="4" id="KW-1185">Reference proteome</keyword>
<feature type="chain" id="PRO_5019472253" description="Glycoside hydrolase 131 catalytic N-terminal domain-containing protein" evidence="1">
    <location>
        <begin position="21"/>
        <end position="380"/>
    </location>
</feature>
<evidence type="ECO:0000313" key="4">
    <source>
        <dbReference type="Proteomes" id="UP000283895"/>
    </source>
</evidence>
<dbReference type="AlphaFoldDB" id="A0A423WNG3"/>
<organism evidence="3 4">
    <name type="scientific">Cytospora schulzeri</name>
    <dbReference type="NCBI Taxonomy" id="448051"/>
    <lineage>
        <taxon>Eukaryota</taxon>
        <taxon>Fungi</taxon>
        <taxon>Dikarya</taxon>
        <taxon>Ascomycota</taxon>
        <taxon>Pezizomycotina</taxon>
        <taxon>Sordariomycetes</taxon>
        <taxon>Sordariomycetidae</taxon>
        <taxon>Diaporthales</taxon>
        <taxon>Cytosporaceae</taxon>
        <taxon>Cytospora</taxon>
    </lineage>
</organism>
<keyword evidence="1" id="KW-0732">Signal</keyword>
<dbReference type="PANTHER" id="PTHR34612">
    <property type="entry name" value="GH131_N DOMAIN-CONTAINING PROTEIN"/>
    <property type="match status" value="1"/>
</dbReference>
<feature type="signal peptide" evidence="1">
    <location>
        <begin position="1"/>
        <end position="20"/>
    </location>
</feature>
<dbReference type="PANTHER" id="PTHR34612:SF6">
    <property type="entry name" value="GLYCOSIDE HYDROLASE 131 CATALYTIC N-TERMINAL DOMAIN-CONTAINING PROTEIN"/>
    <property type="match status" value="1"/>
</dbReference>
<reference evidence="3 4" key="1">
    <citation type="submission" date="2015-09" db="EMBL/GenBank/DDBJ databases">
        <title>Host preference determinants of Valsa canker pathogens revealed by comparative genomics.</title>
        <authorList>
            <person name="Yin Z."/>
            <person name="Huang L."/>
        </authorList>
    </citation>
    <scope>NUCLEOTIDE SEQUENCE [LARGE SCALE GENOMIC DNA]</scope>
    <source>
        <strain evidence="3 4">03-1</strain>
    </source>
</reference>
<protein>
    <recommendedName>
        <fullName evidence="2">Glycoside hydrolase 131 catalytic N-terminal domain-containing protein</fullName>
    </recommendedName>
</protein>
<dbReference type="EMBL" id="LKEA01000013">
    <property type="protein sequence ID" value="ROW04755.1"/>
    <property type="molecule type" value="Genomic_DNA"/>
</dbReference>
<dbReference type="OrthoDB" id="120072at2759"/>
<dbReference type="Pfam" id="PF18271">
    <property type="entry name" value="GH131_N"/>
    <property type="match status" value="1"/>
</dbReference>
<dbReference type="InterPro" id="IPR041524">
    <property type="entry name" value="GH131_N"/>
</dbReference>
<accession>A0A423WNG3</accession>
<proteinExistence type="predicted"/>
<comment type="caution">
    <text evidence="3">The sequence shown here is derived from an EMBL/GenBank/DDBJ whole genome shotgun (WGS) entry which is preliminary data.</text>
</comment>
<sequence length="380" mass="39120">MSKQSALAVLAAHLVALASAGTTVWDGSFNSMTTADLADWSWSNQAGAYQWYIHGDSDTSAYVDFAADYANPADTLSTKGAKITLDSTAYWEGQNMRRTELIPQASDASAISSGKLYYHFSLMREADNAPSVNREHQIAFFESHFTEMKYGWVSGESGESDDQLRWFANSESQWNATMEAGVWHNCAYEIDFDAGTVAFWHSTGSDALTRVVEAVTASVSSNGADWHVGVLELARDGYDDTDEDFYFSGVYIESGDINTAFSGSSSSSASTGSDSASSAVASSIAVAAPSTAAAAESSSAVASASSTAVAAASTSSAAAVVASSSASSVAAAASTSAAAETSVAATSAAATSAAPATTLAASAKSSCVKRTKTVYVTMSA</sequence>
<dbReference type="Gene3D" id="2.60.120.1160">
    <property type="match status" value="1"/>
</dbReference>
<evidence type="ECO:0000256" key="1">
    <source>
        <dbReference type="SAM" id="SignalP"/>
    </source>
</evidence>
<gene>
    <name evidence="3" type="ORF">VMCG_04833</name>
</gene>